<feature type="region of interest" description="Disordered" evidence="1">
    <location>
        <begin position="77"/>
        <end position="114"/>
    </location>
</feature>
<name>Q13TC4_PARXL</name>
<gene>
    <name evidence="2" type="ORF">Bxe_A0268</name>
</gene>
<reference evidence="2 3" key="1">
    <citation type="journal article" date="2006" name="Proc. Natl. Acad. Sci. U.S.A.">
        <title>Burkholderia xenovorans LB400 harbors a multi-replicon, 9.73-Mbp genome shaped for versatility.</title>
        <authorList>
            <person name="Chain P.S."/>
            <person name="Denef V.J."/>
            <person name="Konstantinidis K.T."/>
            <person name="Vergez L.M."/>
            <person name="Agullo L."/>
            <person name="Reyes V.L."/>
            <person name="Hauser L."/>
            <person name="Cordova M."/>
            <person name="Gomez L."/>
            <person name="Gonzalez M."/>
            <person name="Land M."/>
            <person name="Lao V."/>
            <person name="Larimer F."/>
            <person name="LiPuma J.J."/>
            <person name="Mahenthiralingam E."/>
            <person name="Malfatti S.A."/>
            <person name="Marx C.J."/>
            <person name="Parnell J.J."/>
            <person name="Ramette A."/>
            <person name="Richardson P."/>
            <person name="Seeger M."/>
            <person name="Smith D."/>
            <person name="Spilker T."/>
            <person name="Sul W.J."/>
            <person name="Tsoi T.V."/>
            <person name="Ulrich L.E."/>
            <person name="Zhulin I.B."/>
            <person name="Tiedje J.M."/>
        </authorList>
    </citation>
    <scope>NUCLEOTIDE SEQUENCE [LARGE SCALE GENOMIC DNA]</scope>
    <source>
        <strain evidence="2 3">LB400</strain>
    </source>
</reference>
<feature type="compositionally biased region" description="Basic residues" evidence="1">
    <location>
        <begin position="81"/>
        <end position="95"/>
    </location>
</feature>
<dbReference type="Proteomes" id="UP000001817">
    <property type="component" value="Chromosome 1"/>
</dbReference>
<sequence>MGMTNRLHWVILSRGERGRRLKPCLLHRAAYSFTLTQSSRFGEQHMKKLIVSLAAASIALVSVQAFAQASDAAPAAAASAPKKHHIKKLKTHGKRAPVSAAASAAGTNDKGAQN</sequence>
<accession>Q13TC4</accession>
<protein>
    <submittedName>
        <fullName evidence="2">Uncharacterized protein</fullName>
    </submittedName>
</protein>
<evidence type="ECO:0000313" key="2">
    <source>
        <dbReference type="EMBL" id="ABE32665.1"/>
    </source>
</evidence>
<organism evidence="2 3">
    <name type="scientific">Paraburkholderia xenovorans (strain LB400)</name>
    <dbReference type="NCBI Taxonomy" id="266265"/>
    <lineage>
        <taxon>Bacteria</taxon>
        <taxon>Pseudomonadati</taxon>
        <taxon>Pseudomonadota</taxon>
        <taxon>Betaproteobacteria</taxon>
        <taxon>Burkholderiales</taxon>
        <taxon>Burkholderiaceae</taxon>
        <taxon>Paraburkholderia</taxon>
    </lineage>
</organism>
<dbReference type="eggNOG" id="ENOG5031X1Y">
    <property type="taxonomic scope" value="Bacteria"/>
</dbReference>
<dbReference type="EMBL" id="CP000270">
    <property type="protein sequence ID" value="ABE32665.1"/>
    <property type="molecule type" value="Genomic_DNA"/>
</dbReference>
<evidence type="ECO:0000256" key="1">
    <source>
        <dbReference type="SAM" id="MobiDB-lite"/>
    </source>
</evidence>
<dbReference type="AlphaFoldDB" id="Q13TC4"/>
<dbReference type="KEGG" id="bxe:Bxe_A0268"/>
<proteinExistence type="predicted"/>
<evidence type="ECO:0000313" key="3">
    <source>
        <dbReference type="Proteomes" id="UP000001817"/>
    </source>
</evidence>
<keyword evidence="3" id="KW-1185">Reference proteome</keyword>